<dbReference type="AlphaFoldDB" id="A0A8R1ISN9"/>
<name>A0A8R1ISN9_CAEJA</name>
<dbReference type="Proteomes" id="UP000005237">
    <property type="component" value="Unassembled WGS sequence"/>
</dbReference>
<dbReference type="Gene3D" id="1.10.10.10">
    <property type="entry name" value="Winged helix-like DNA-binding domain superfamily/Winged helix DNA-binding domain"/>
    <property type="match status" value="1"/>
</dbReference>
<reference evidence="3" key="1">
    <citation type="submission" date="2010-08" db="EMBL/GenBank/DDBJ databases">
        <authorList>
            <consortium name="Caenorhabditis japonica Sequencing Consortium"/>
            <person name="Wilson R.K."/>
        </authorList>
    </citation>
    <scope>NUCLEOTIDE SEQUENCE [LARGE SCALE GENOMIC DNA]</scope>
    <source>
        <strain evidence="3">DF5081</strain>
    </source>
</reference>
<evidence type="ECO:0000259" key="1">
    <source>
        <dbReference type="Pfam" id="PF21517"/>
    </source>
</evidence>
<keyword evidence="3" id="KW-1185">Reference proteome</keyword>
<evidence type="ECO:0000313" key="3">
    <source>
        <dbReference type="Proteomes" id="UP000005237"/>
    </source>
</evidence>
<protein>
    <recommendedName>
        <fullName evidence="1">Transposable element Tc3 transposase-like DNA-binding HTH domain-containing protein</fullName>
    </recommendedName>
</protein>
<evidence type="ECO:0000313" key="2">
    <source>
        <dbReference type="EnsemblMetazoa" id="CJA37325.1"/>
    </source>
</evidence>
<dbReference type="EnsemblMetazoa" id="CJA37325.1">
    <property type="protein sequence ID" value="CJA37325.1"/>
    <property type="gene ID" value="WBGene00213172"/>
</dbReference>
<feature type="domain" description="Transposable element Tc3 transposase-like DNA-binding HTH" evidence="1">
    <location>
        <begin position="2"/>
        <end position="26"/>
    </location>
</feature>
<dbReference type="InterPro" id="IPR036388">
    <property type="entry name" value="WH-like_DNA-bd_sf"/>
</dbReference>
<dbReference type="Pfam" id="PF21517">
    <property type="entry name" value="HTH_Tnp_Tc3_2_like"/>
    <property type="match status" value="1"/>
</dbReference>
<organism evidence="2 3">
    <name type="scientific">Caenorhabditis japonica</name>
    <dbReference type="NCBI Taxonomy" id="281687"/>
    <lineage>
        <taxon>Eukaryota</taxon>
        <taxon>Metazoa</taxon>
        <taxon>Ecdysozoa</taxon>
        <taxon>Nematoda</taxon>
        <taxon>Chromadorea</taxon>
        <taxon>Rhabditida</taxon>
        <taxon>Rhabditina</taxon>
        <taxon>Rhabditomorpha</taxon>
        <taxon>Rhabditoidea</taxon>
        <taxon>Rhabditidae</taxon>
        <taxon>Peloderinae</taxon>
        <taxon>Caenorhabditis</taxon>
    </lineage>
</organism>
<dbReference type="InterPro" id="IPR048703">
    <property type="entry name" value="Tnp_Tc3-like_HTH"/>
</dbReference>
<reference evidence="2" key="2">
    <citation type="submission" date="2022-06" db="UniProtKB">
        <authorList>
            <consortium name="EnsemblMetazoa"/>
        </authorList>
    </citation>
    <scope>IDENTIFICATION</scope>
    <source>
        <strain evidence="2">DF5081</strain>
    </source>
</reference>
<accession>A0A8R1ISN9</accession>
<proteinExistence type="predicted"/>
<sequence>MSLNDVRAELNHSVCKQTVHNAITRSGTIVRQNITRNHMKRRSQLVHHETLAQQQSLSIPLAQFLRLASTDNYHNDPSIAALPSANNQIYEKVYVKPTTEKYDRFIRNGLFDFRPVIRRHPYEYRLQ</sequence>